<organism evidence="1 2">
    <name type="scientific">Chionoecetes opilio</name>
    <name type="common">Atlantic snow crab</name>
    <name type="synonym">Cancer opilio</name>
    <dbReference type="NCBI Taxonomy" id="41210"/>
    <lineage>
        <taxon>Eukaryota</taxon>
        <taxon>Metazoa</taxon>
        <taxon>Ecdysozoa</taxon>
        <taxon>Arthropoda</taxon>
        <taxon>Crustacea</taxon>
        <taxon>Multicrustacea</taxon>
        <taxon>Malacostraca</taxon>
        <taxon>Eumalacostraca</taxon>
        <taxon>Eucarida</taxon>
        <taxon>Decapoda</taxon>
        <taxon>Pleocyemata</taxon>
        <taxon>Brachyura</taxon>
        <taxon>Eubrachyura</taxon>
        <taxon>Majoidea</taxon>
        <taxon>Majidae</taxon>
        <taxon>Chionoecetes</taxon>
    </lineage>
</organism>
<sequence length="400" mass="44798">MKPRSQGHAKEAILKADRNLFGQMILVAENRKLKMSDVLAHPLGPLPWALASGDGSLRKTNKAALARELERNVSPAEVIPEPSATIIDGMSLVQKLKGNDNTFSQLAGTAPSHVVHEGAKSRRIDVVFDVYKETSIKDAERANISAGTGIHFKNIQPGHNIQQWRKLLGSSSNKASLIKFLLVEEWKKPQHREKLEGKELYVTCEQLCFKITKEQWEEAPELKSSQEEADTRLLLHALHAAESGYKSVIITAEDTYQTSWSCVWACMCHKIPSHLFQKCGTKNRTRFLDITTLSRTLGGSVCDSLIGMHAFTGCDTVSAFAGRGKMTTTLKQVKMDKTYQDAFHELGRSWEVSPELFEKLQEITCHMYLPSTHTTEVNKLRYELFCARRGEVESKSTPSL</sequence>
<dbReference type="OrthoDB" id="6430887at2759"/>
<gene>
    <name evidence="1" type="ORF">GWK47_033278</name>
</gene>
<dbReference type="EMBL" id="JACEEZ010002687">
    <property type="protein sequence ID" value="KAG0728051.1"/>
    <property type="molecule type" value="Genomic_DNA"/>
</dbReference>
<proteinExistence type="predicted"/>
<name>A0A8J4YPQ9_CHIOP</name>
<evidence type="ECO:0000313" key="1">
    <source>
        <dbReference type="EMBL" id="KAG0728051.1"/>
    </source>
</evidence>
<dbReference type="Proteomes" id="UP000770661">
    <property type="component" value="Unassembled WGS sequence"/>
</dbReference>
<comment type="caution">
    <text evidence="1">The sequence shown here is derived from an EMBL/GenBank/DDBJ whole genome shotgun (WGS) entry which is preliminary data.</text>
</comment>
<dbReference type="PANTHER" id="PTHR46704:SF9">
    <property type="entry name" value="BHLH DOMAIN-CONTAINING PROTEIN"/>
    <property type="match status" value="1"/>
</dbReference>
<dbReference type="AlphaFoldDB" id="A0A8J4YPQ9"/>
<keyword evidence="2" id="KW-1185">Reference proteome</keyword>
<accession>A0A8J4YPQ9</accession>
<protein>
    <submittedName>
        <fullName evidence="1">Uncharacterized protein</fullName>
    </submittedName>
</protein>
<reference evidence="1" key="1">
    <citation type="submission" date="2020-07" db="EMBL/GenBank/DDBJ databases">
        <title>The High-quality genome of the commercially important snow crab, Chionoecetes opilio.</title>
        <authorList>
            <person name="Jeong J.-H."/>
            <person name="Ryu S."/>
        </authorList>
    </citation>
    <scope>NUCLEOTIDE SEQUENCE</scope>
    <source>
        <strain evidence="1">MADBK_172401_WGS</strain>
        <tissue evidence="1">Digestive gland</tissue>
    </source>
</reference>
<dbReference type="PANTHER" id="PTHR46704">
    <property type="entry name" value="CXC DOMAIN-CONTAINING PROTEIN-RELATED"/>
    <property type="match status" value="1"/>
</dbReference>
<evidence type="ECO:0000313" key="2">
    <source>
        <dbReference type="Proteomes" id="UP000770661"/>
    </source>
</evidence>